<evidence type="ECO:0000256" key="5">
    <source>
        <dbReference type="ARBA" id="ARBA00022840"/>
    </source>
</evidence>
<feature type="binding site" evidence="11">
    <location>
        <begin position="30"/>
        <end position="37"/>
    </location>
    <ligand>
        <name>ATP</name>
        <dbReference type="ChEBI" id="CHEBI:30616"/>
    </ligand>
</feature>
<dbReference type="GO" id="GO:0043138">
    <property type="term" value="F:3'-5' DNA helicase activity"/>
    <property type="evidence" value="ECO:0007669"/>
    <property type="project" value="UniProtKB-EC"/>
</dbReference>
<feature type="region of interest" description="Disordered" evidence="12">
    <location>
        <begin position="590"/>
        <end position="611"/>
    </location>
</feature>
<keyword evidence="2 11" id="KW-0547">Nucleotide-binding</keyword>
<dbReference type="Gene3D" id="1.10.10.160">
    <property type="match status" value="1"/>
</dbReference>
<dbReference type="PROSITE" id="PS51198">
    <property type="entry name" value="UVRD_HELICASE_ATP_BIND"/>
    <property type="match status" value="1"/>
</dbReference>
<comment type="catalytic activity">
    <reaction evidence="8">
        <text>Couples ATP hydrolysis with the unwinding of duplex DNA by translocating in the 3'-5' direction.</text>
        <dbReference type="EC" id="5.6.2.4"/>
    </reaction>
</comment>
<dbReference type="InterPro" id="IPR013986">
    <property type="entry name" value="DExx_box_DNA_helicase_dom_sf"/>
</dbReference>
<dbReference type="GO" id="GO:0003677">
    <property type="term" value="F:DNA binding"/>
    <property type="evidence" value="ECO:0007669"/>
    <property type="project" value="UniProtKB-KW"/>
</dbReference>
<feature type="domain" description="UvrD-like helicase ATP-binding" evidence="13">
    <location>
        <begin position="9"/>
        <end position="307"/>
    </location>
</feature>
<keyword evidence="16" id="KW-1185">Reference proteome</keyword>
<evidence type="ECO:0000256" key="12">
    <source>
        <dbReference type="SAM" id="MobiDB-lite"/>
    </source>
</evidence>
<comment type="similarity">
    <text evidence="1">Belongs to the helicase family. UvrD subfamily.</text>
</comment>
<feature type="domain" description="UvrD-like helicase C-terminal" evidence="14">
    <location>
        <begin position="308"/>
        <end position="652"/>
    </location>
</feature>
<keyword evidence="3 11" id="KW-0378">Hydrolase</keyword>
<dbReference type="CDD" id="cd17932">
    <property type="entry name" value="DEXQc_UvrD"/>
    <property type="match status" value="1"/>
</dbReference>
<evidence type="ECO:0000256" key="4">
    <source>
        <dbReference type="ARBA" id="ARBA00022806"/>
    </source>
</evidence>
<dbReference type="EC" id="5.6.2.4" evidence="9"/>
<feature type="compositionally biased region" description="Low complexity" evidence="12">
    <location>
        <begin position="919"/>
        <end position="945"/>
    </location>
</feature>
<feature type="compositionally biased region" description="Low complexity" evidence="12">
    <location>
        <begin position="894"/>
        <end position="910"/>
    </location>
</feature>
<dbReference type="InterPro" id="IPR014016">
    <property type="entry name" value="UvrD-like_ATP-bd"/>
</dbReference>
<protein>
    <recommendedName>
        <fullName evidence="9">DNA 3'-5' helicase</fullName>
        <ecNumber evidence="9">5.6.2.4</ecNumber>
    </recommendedName>
</protein>
<dbReference type="InterPro" id="IPR027417">
    <property type="entry name" value="P-loop_NTPase"/>
</dbReference>
<keyword evidence="6" id="KW-0238">DNA-binding</keyword>
<feature type="compositionally biased region" description="Polar residues" evidence="12">
    <location>
        <begin position="880"/>
        <end position="889"/>
    </location>
</feature>
<evidence type="ECO:0000256" key="1">
    <source>
        <dbReference type="ARBA" id="ARBA00009922"/>
    </source>
</evidence>
<sequence>MDDVKHLRNLNDAQLAAVTFVPTTPLQILAGPGSGKTKTLICRIAHLISHHKIHPSRIVAVTFTNKAANELRNRLDGLIGKAEASSVVLGTFHAICARLLRQHGSEINLPRNFSICDADEVKKIINGILKDMVAAAGLHGSNKRIEVRDSVAVEYISKAKSKGLSPDDLETKAQRDIASKESLPKGEADPQFMLQVSSIYAEYMKVCKNNNALDFDDLLTYGVKLLQTKPSCIDYEHVFVDEFQDTNTTQLQLMKHFAARHGNVSIVGDPDQSIYGWRSAEIENLTRMIKLFPGTKQVFLEDNYRSTGAILAASLAIISEDTTRPPKTLRTSHPYGVTVTIGNCADEHEEAVCIAEEIKRLKLISGGLLKWSDFAILLRFNALSRNLETALQKMGIPNRILSGQKFFERVEVKDLLAYLQLIDNPNFDPAALRVLNVPKRNIGNKSVEELRKRASKTGKPVMHTVEKIVDGRIPDISPPLRSKAREFIQTMRDLRQKAIKGISVASLIRELLMQLDYAEHLKKTQPDWESRWENVRELITFATESSTAQVSSQSNSVQDDDSSSTDAADVTRATTTASLLKEDKQAGLVDGDLWEDTSPLPGEDSSLSDELESTNPLRVFLETTSLSTDVVANDEDAENEKVIISTCHAAKGLEWPVVFIPSVERGTYPFYRSEDTEEERRLLYVACTRAQVLLYLTHAARRKLGGDSKEAELSEFLTVVMKKNKNLFTSNKPILGHKEFSLLSKVLGRPAPEATAVQQGVQEYYKVQATSTAPAANTGGVLPQPAPNGYSQGQSTNRTFKFKNMSTEQTQHSQGAMPAVFTTARSVVGSLPPVQITPSNKVSKPIAAPSTQTLQTMWATTSTTVSRVNPTIGSGYTPGNASVASVSSHHQIRAGTAASARPSHAAVASSQPIQAPRGQFSFSSAASSLSQPSTSSSTSQTASSSEPPAKVAGTKRRLGMSARGPEFPRKK</sequence>
<dbReference type="InterPro" id="IPR014017">
    <property type="entry name" value="DNA_helicase_UvrD-like_C"/>
</dbReference>
<evidence type="ECO:0000259" key="14">
    <source>
        <dbReference type="PROSITE" id="PS51217"/>
    </source>
</evidence>
<dbReference type="Pfam" id="PF13361">
    <property type="entry name" value="UvrD_C"/>
    <property type="match status" value="1"/>
</dbReference>
<feature type="region of interest" description="Disordered" evidence="12">
    <location>
        <begin position="880"/>
        <end position="971"/>
    </location>
</feature>
<dbReference type="GO" id="GO:0005634">
    <property type="term" value="C:nucleus"/>
    <property type="evidence" value="ECO:0007669"/>
    <property type="project" value="TreeGrafter"/>
</dbReference>
<dbReference type="PANTHER" id="PTHR11070:SF2">
    <property type="entry name" value="ATP-DEPENDENT DNA HELICASE SRS2"/>
    <property type="match status" value="1"/>
</dbReference>
<dbReference type="GO" id="GO:0000725">
    <property type="term" value="P:recombinational repair"/>
    <property type="evidence" value="ECO:0007669"/>
    <property type="project" value="TreeGrafter"/>
</dbReference>
<keyword evidence="7" id="KW-0413">Isomerase</keyword>
<evidence type="ECO:0000256" key="7">
    <source>
        <dbReference type="ARBA" id="ARBA00023235"/>
    </source>
</evidence>
<reference evidence="16" key="2">
    <citation type="submission" date="2015-01" db="EMBL/GenBank/DDBJ databases">
        <title>Evolutionary Origins and Diversification of the Mycorrhizal Mutualists.</title>
        <authorList>
            <consortium name="DOE Joint Genome Institute"/>
            <consortium name="Mycorrhizal Genomics Consortium"/>
            <person name="Kohler A."/>
            <person name="Kuo A."/>
            <person name="Nagy L.G."/>
            <person name="Floudas D."/>
            <person name="Copeland A."/>
            <person name="Barry K.W."/>
            <person name="Cichocki N."/>
            <person name="Veneault-Fourrey C."/>
            <person name="LaButti K."/>
            <person name="Lindquist E.A."/>
            <person name="Lipzen A."/>
            <person name="Lundell T."/>
            <person name="Morin E."/>
            <person name="Murat C."/>
            <person name="Riley R."/>
            <person name="Ohm R."/>
            <person name="Sun H."/>
            <person name="Tunlid A."/>
            <person name="Henrissat B."/>
            <person name="Grigoriev I.V."/>
            <person name="Hibbett D.S."/>
            <person name="Martin F."/>
        </authorList>
    </citation>
    <scope>NUCLEOTIDE SEQUENCE [LARGE SCALE GENOMIC DNA]</scope>
    <source>
        <strain evidence="16">MAFF 305830</strain>
    </source>
</reference>
<evidence type="ECO:0000259" key="13">
    <source>
        <dbReference type="PROSITE" id="PS51198"/>
    </source>
</evidence>
<gene>
    <name evidence="15" type="ORF">M408DRAFT_24487</name>
</gene>
<evidence type="ECO:0000256" key="3">
    <source>
        <dbReference type="ARBA" id="ARBA00022801"/>
    </source>
</evidence>
<keyword evidence="4 11" id="KW-0347">Helicase</keyword>
<name>A0A0C3ASN3_SERVB</name>
<accession>A0A0C3ASN3</accession>
<reference evidence="15 16" key="1">
    <citation type="submission" date="2014-04" db="EMBL/GenBank/DDBJ databases">
        <authorList>
            <consortium name="DOE Joint Genome Institute"/>
            <person name="Kuo A."/>
            <person name="Zuccaro A."/>
            <person name="Kohler A."/>
            <person name="Nagy L.G."/>
            <person name="Floudas D."/>
            <person name="Copeland A."/>
            <person name="Barry K.W."/>
            <person name="Cichocki N."/>
            <person name="Veneault-Fourrey C."/>
            <person name="LaButti K."/>
            <person name="Lindquist E.A."/>
            <person name="Lipzen A."/>
            <person name="Lundell T."/>
            <person name="Morin E."/>
            <person name="Murat C."/>
            <person name="Sun H."/>
            <person name="Tunlid A."/>
            <person name="Henrissat B."/>
            <person name="Grigoriev I.V."/>
            <person name="Hibbett D.S."/>
            <person name="Martin F."/>
            <person name="Nordberg H.P."/>
            <person name="Cantor M.N."/>
            <person name="Hua S.X."/>
        </authorList>
    </citation>
    <scope>NUCLEOTIDE SEQUENCE [LARGE SCALE GENOMIC DNA]</scope>
    <source>
        <strain evidence="15 16">MAFF 305830</strain>
    </source>
</reference>
<dbReference type="SUPFAM" id="SSF52540">
    <property type="entry name" value="P-loop containing nucleoside triphosphate hydrolases"/>
    <property type="match status" value="1"/>
</dbReference>
<evidence type="ECO:0000256" key="8">
    <source>
        <dbReference type="ARBA" id="ARBA00034617"/>
    </source>
</evidence>
<dbReference type="HOGENOM" id="CLU_004585_4_1_1"/>
<dbReference type="Pfam" id="PF00580">
    <property type="entry name" value="UvrD-helicase"/>
    <property type="match status" value="1"/>
</dbReference>
<dbReference type="OrthoDB" id="1470711at2759"/>
<dbReference type="Gene3D" id="1.10.486.10">
    <property type="entry name" value="PCRA, domain 4"/>
    <property type="match status" value="1"/>
</dbReference>
<feature type="region of interest" description="Disordered" evidence="12">
    <location>
        <begin position="163"/>
        <end position="184"/>
    </location>
</feature>
<keyword evidence="5 11" id="KW-0067">ATP-binding</keyword>
<feature type="compositionally biased region" description="Low complexity" evidence="12">
    <location>
        <begin position="545"/>
        <end position="557"/>
    </location>
</feature>
<dbReference type="InterPro" id="IPR000212">
    <property type="entry name" value="DNA_helicase_UvrD/REP"/>
</dbReference>
<dbReference type="GO" id="GO:0016787">
    <property type="term" value="F:hydrolase activity"/>
    <property type="evidence" value="ECO:0007669"/>
    <property type="project" value="UniProtKB-UniRule"/>
</dbReference>
<proteinExistence type="inferred from homology"/>
<evidence type="ECO:0000256" key="6">
    <source>
        <dbReference type="ARBA" id="ARBA00023125"/>
    </source>
</evidence>
<dbReference type="PROSITE" id="PS51217">
    <property type="entry name" value="UVRD_HELICASE_CTER"/>
    <property type="match status" value="1"/>
</dbReference>
<organism evidence="15 16">
    <name type="scientific">Serendipita vermifera MAFF 305830</name>
    <dbReference type="NCBI Taxonomy" id="933852"/>
    <lineage>
        <taxon>Eukaryota</taxon>
        <taxon>Fungi</taxon>
        <taxon>Dikarya</taxon>
        <taxon>Basidiomycota</taxon>
        <taxon>Agaricomycotina</taxon>
        <taxon>Agaricomycetes</taxon>
        <taxon>Sebacinales</taxon>
        <taxon>Serendipitaceae</taxon>
        <taxon>Serendipita</taxon>
    </lineage>
</organism>
<evidence type="ECO:0000313" key="15">
    <source>
        <dbReference type="EMBL" id="KIM27560.1"/>
    </source>
</evidence>
<evidence type="ECO:0000256" key="2">
    <source>
        <dbReference type="ARBA" id="ARBA00022741"/>
    </source>
</evidence>
<evidence type="ECO:0000313" key="16">
    <source>
        <dbReference type="Proteomes" id="UP000054097"/>
    </source>
</evidence>
<evidence type="ECO:0000256" key="10">
    <source>
        <dbReference type="ARBA" id="ARBA00048988"/>
    </source>
</evidence>
<dbReference type="Gene3D" id="3.40.50.300">
    <property type="entry name" value="P-loop containing nucleotide triphosphate hydrolases"/>
    <property type="match status" value="3"/>
</dbReference>
<dbReference type="GO" id="GO:0005524">
    <property type="term" value="F:ATP binding"/>
    <property type="evidence" value="ECO:0007669"/>
    <property type="project" value="UniProtKB-UniRule"/>
</dbReference>
<feature type="compositionally biased region" description="Basic and acidic residues" evidence="12">
    <location>
        <begin position="169"/>
        <end position="184"/>
    </location>
</feature>
<dbReference type="Proteomes" id="UP000054097">
    <property type="component" value="Unassembled WGS sequence"/>
</dbReference>
<comment type="catalytic activity">
    <reaction evidence="10">
        <text>ATP + H2O = ADP + phosphate + H(+)</text>
        <dbReference type="Rhea" id="RHEA:13065"/>
        <dbReference type="ChEBI" id="CHEBI:15377"/>
        <dbReference type="ChEBI" id="CHEBI:15378"/>
        <dbReference type="ChEBI" id="CHEBI:30616"/>
        <dbReference type="ChEBI" id="CHEBI:43474"/>
        <dbReference type="ChEBI" id="CHEBI:456216"/>
        <dbReference type="EC" id="5.6.2.4"/>
    </reaction>
</comment>
<dbReference type="AlphaFoldDB" id="A0A0C3ASN3"/>
<dbReference type="EMBL" id="KN824298">
    <property type="protein sequence ID" value="KIM27560.1"/>
    <property type="molecule type" value="Genomic_DNA"/>
</dbReference>
<evidence type="ECO:0000256" key="9">
    <source>
        <dbReference type="ARBA" id="ARBA00034808"/>
    </source>
</evidence>
<dbReference type="STRING" id="933852.A0A0C3ASN3"/>
<evidence type="ECO:0000256" key="11">
    <source>
        <dbReference type="PROSITE-ProRule" id="PRU00560"/>
    </source>
</evidence>
<feature type="region of interest" description="Disordered" evidence="12">
    <location>
        <begin position="544"/>
        <end position="570"/>
    </location>
</feature>
<dbReference type="PANTHER" id="PTHR11070">
    <property type="entry name" value="UVRD / RECB / PCRA DNA HELICASE FAMILY MEMBER"/>
    <property type="match status" value="1"/>
</dbReference>